<accession>A0AAD3NXC9</accession>
<name>A0AAD3NXC9_9RHOB</name>
<reference evidence="1" key="2">
    <citation type="submission" date="2023-01" db="EMBL/GenBank/DDBJ databases">
        <authorList>
            <person name="Sun Q."/>
            <person name="Evtushenko L."/>
        </authorList>
    </citation>
    <scope>NUCLEOTIDE SEQUENCE</scope>
    <source>
        <strain evidence="1">VKM B-2222</strain>
    </source>
</reference>
<dbReference type="AlphaFoldDB" id="A0AAD3NXC9"/>
<keyword evidence="2" id="KW-1185">Reference proteome</keyword>
<evidence type="ECO:0000313" key="1">
    <source>
        <dbReference type="EMBL" id="GLK63700.1"/>
    </source>
</evidence>
<proteinExistence type="predicted"/>
<protein>
    <submittedName>
        <fullName evidence="1">Uncharacterized protein</fullName>
    </submittedName>
</protein>
<reference evidence="1" key="1">
    <citation type="journal article" date="2014" name="Int. J. Syst. Evol. Microbiol.">
        <title>Complete genome sequence of Corynebacterium casei LMG S-19264T (=DSM 44701T), isolated from a smear-ripened cheese.</title>
        <authorList>
            <consortium name="US DOE Joint Genome Institute (JGI-PGF)"/>
            <person name="Walter F."/>
            <person name="Albersmeier A."/>
            <person name="Kalinowski J."/>
            <person name="Ruckert C."/>
        </authorList>
    </citation>
    <scope>NUCLEOTIDE SEQUENCE</scope>
    <source>
        <strain evidence="1">VKM B-2222</strain>
    </source>
</reference>
<comment type="caution">
    <text evidence="1">The sequence shown here is derived from an EMBL/GenBank/DDBJ whole genome shotgun (WGS) entry which is preliminary data.</text>
</comment>
<dbReference type="Proteomes" id="UP001143349">
    <property type="component" value="Unassembled WGS sequence"/>
</dbReference>
<organism evidence="1 2">
    <name type="scientific">Paracoccus kondratievae</name>
    <dbReference type="NCBI Taxonomy" id="135740"/>
    <lineage>
        <taxon>Bacteria</taxon>
        <taxon>Pseudomonadati</taxon>
        <taxon>Pseudomonadota</taxon>
        <taxon>Alphaproteobacteria</taxon>
        <taxon>Rhodobacterales</taxon>
        <taxon>Paracoccaceae</taxon>
        <taxon>Paracoccus</taxon>
    </lineage>
</organism>
<sequence length="279" mass="29534">MVAFEAGMGGLFHRTGCMAGRHGHDPENLDVSIFGQPKLMFVTLYRMRRVSKFEIVSLSPWMTDIEKIDEAGLGGPALAAAGTVALAPADIGHRDPLLMSAVVTIESIGRIAFRIAVEACPAETQRLLFFAMDETGLAARGNCARRNTFNEGELAPNLVATGREIAAVMPMPGIPAEPGQAGGGGGCPPAALDAMRTQGLRGHEHEVACHMEAPTGLATQRDTEAILNAGDQGEAFAPRRFNPMGMQFAMMNDERKVGNRKRGAGIVRGEGGLGHGWSS</sequence>
<dbReference type="EMBL" id="BSFH01000022">
    <property type="protein sequence ID" value="GLK63700.1"/>
    <property type="molecule type" value="Genomic_DNA"/>
</dbReference>
<evidence type="ECO:0000313" key="2">
    <source>
        <dbReference type="Proteomes" id="UP001143349"/>
    </source>
</evidence>
<gene>
    <name evidence="1" type="ORF">GCM10017635_11710</name>
</gene>